<dbReference type="PANTHER" id="PTHR42663:SF6">
    <property type="entry name" value="HYDROLASE C777.06C-RELATED"/>
    <property type="match status" value="1"/>
</dbReference>
<dbReference type="KEGG" id="rhoz:GXP67_18135"/>
<dbReference type="Proteomes" id="UP000480178">
    <property type="component" value="Chromosome"/>
</dbReference>
<dbReference type="GO" id="GO:0016787">
    <property type="term" value="F:hydrolase activity"/>
    <property type="evidence" value="ECO:0007669"/>
    <property type="project" value="UniProtKB-KW"/>
</dbReference>
<evidence type="ECO:0000259" key="1">
    <source>
        <dbReference type="Pfam" id="PF12706"/>
    </source>
</evidence>
<protein>
    <submittedName>
        <fullName evidence="2">MBL fold metallo-hydrolase</fullName>
    </submittedName>
</protein>
<sequence length="253" mass="29081">MLVTFLGTGTSQGVPVIACECEVCRSLDFRDKRLRVSVHLQIGDTSLIIDSGPDFRQQVLRERIKTLDALLFTHEHKDHTAGMDDIRSYNFRLKKDMPIYGRDTVIEQLKREFNYIFSDFKYPGVPRVEINVIENKPFNVQGIEVIPVEVLHYRLPVFGFRIGDFTYITDANFIAEEELQKIRGSKVIVLNALQKEDHISHFTLAQAVALLEELQPEKGFLTHISHKLGLHAEVEKELPPFIRLGYDGLKFEV</sequence>
<dbReference type="RefSeq" id="WP_162444437.1">
    <property type="nucleotide sequence ID" value="NZ_CP048222.1"/>
</dbReference>
<dbReference type="PANTHER" id="PTHR42663">
    <property type="entry name" value="HYDROLASE C777.06C-RELATED-RELATED"/>
    <property type="match status" value="1"/>
</dbReference>
<accession>A0A6C0GKT8</accession>
<dbReference type="AlphaFoldDB" id="A0A6C0GKT8"/>
<evidence type="ECO:0000313" key="3">
    <source>
        <dbReference type="Proteomes" id="UP000480178"/>
    </source>
</evidence>
<dbReference type="SUPFAM" id="SSF56281">
    <property type="entry name" value="Metallo-hydrolase/oxidoreductase"/>
    <property type="match status" value="1"/>
</dbReference>
<keyword evidence="3" id="KW-1185">Reference proteome</keyword>
<evidence type="ECO:0000313" key="2">
    <source>
        <dbReference type="EMBL" id="QHT68424.1"/>
    </source>
</evidence>
<dbReference type="Pfam" id="PF12706">
    <property type="entry name" value="Lactamase_B_2"/>
    <property type="match status" value="1"/>
</dbReference>
<gene>
    <name evidence="2" type="ORF">GXP67_18135</name>
</gene>
<keyword evidence="2" id="KW-0378">Hydrolase</keyword>
<feature type="domain" description="Metallo-beta-lactamase" evidence="1">
    <location>
        <begin position="47"/>
        <end position="224"/>
    </location>
</feature>
<proteinExistence type="predicted"/>
<organism evidence="2 3">
    <name type="scientific">Rhodocytophaga rosea</name>
    <dbReference type="NCBI Taxonomy" id="2704465"/>
    <lineage>
        <taxon>Bacteria</taxon>
        <taxon>Pseudomonadati</taxon>
        <taxon>Bacteroidota</taxon>
        <taxon>Cytophagia</taxon>
        <taxon>Cytophagales</taxon>
        <taxon>Rhodocytophagaceae</taxon>
        <taxon>Rhodocytophaga</taxon>
    </lineage>
</organism>
<dbReference type="CDD" id="cd16279">
    <property type="entry name" value="metallo-hydrolase-like_MBL-fold"/>
    <property type="match status" value="1"/>
</dbReference>
<dbReference type="EMBL" id="CP048222">
    <property type="protein sequence ID" value="QHT68424.1"/>
    <property type="molecule type" value="Genomic_DNA"/>
</dbReference>
<dbReference type="Gene3D" id="3.60.15.10">
    <property type="entry name" value="Ribonuclease Z/Hydroxyacylglutathione hydrolase-like"/>
    <property type="match status" value="1"/>
</dbReference>
<reference evidence="2 3" key="1">
    <citation type="submission" date="2020-01" db="EMBL/GenBank/DDBJ databases">
        <authorList>
            <person name="Kim M.K."/>
        </authorList>
    </citation>
    <scope>NUCLEOTIDE SEQUENCE [LARGE SCALE GENOMIC DNA]</scope>
    <source>
        <strain evidence="2 3">172606-1</strain>
    </source>
</reference>
<name>A0A6C0GKT8_9BACT</name>
<dbReference type="InterPro" id="IPR001279">
    <property type="entry name" value="Metallo-B-lactamas"/>
</dbReference>
<dbReference type="InterPro" id="IPR036866">
    <property type="entry name" value="RibonucZ/Hydroxyglut_hydro"/>
</dbReference>